<comment type="similarity">
    <text evidence="2">Belongs to the UPF0702 family.</text>
</comment>
<dbReference type="InterPro" id="IPR023090">
    <property type="entry name" value="UPF0702_alpha/beta_dom_sf"/>
</dbReference>
<evidence type="ECO:0000256" key="7">
    <source>
        <dbReference type="SAM" id="Phobius"/>
    </source>
</evidence>
<proteinExistence type="inferred from homology"/>
<evidence type="ECO:0000256" key="1">
    <source>
        <dbReference type="ARBA" id="ARBA00004651"/>
    </source>
</evidence>
<dbReference type="InterPro" id="IPR007353">
    <property type="entry name" value="DUF421"/>
</dbReference>
<gene>
    <name evidence="9" type="ORF">GCM10007315_17770</name>
</gene>
<reference evidence="9" key="2">
    <citation type="submission" date="2020-09" db="EMBL/GenBank/DDBJ databases">
        <authorList>
            <person name="Sun Q."/>
            <person name="Kim S."/>
        </authorList>
    </citation>
    <scope>NUCLEOTIDE SEQUENCE</scope>
    <source>
        <strain evidence="9">KCTC 23310</strain>
    </source>
</reference>
<evidence type="ECO:0000256" key="5">
    <source>
        <dbReference type="ARBA" id="ARBA00022989"/>
    </source>
</evidence>
<dbReference type="Gene3D" id="3.30.240.20">
    <property type="entry name" value="bsu07140 like domains"/>
    <property type="match status" value="1"/>
</dbReference>
<dbReference type="GO" id="GO:0005886">
    <property type="term" value="C:plasma membrane"/>
    <property type="evidence" value="ECO:0007669"/>
    <property type="project" value="UniProtKB-SubCell"/>
</dbReference>
<dbReference type="PANTHER" id="PTHR34582">
    <property type="entry name" value="UPF0702 TRANSMEMBRANE PROTEIN YCAP"/>
    <property type="match status" value="1"/>
</dbReference>
<feature type="domain" description="YetF C-terminal" evidence="8">
    <location>
        <begin position="100"/>
        <end position="168"/>
    </location>
</feature>
<evidence type="ECO:0000256" key="2">
    <source>
        <dbReference type="ARBA" id="ARBA00006448"/>
    </source>
</evidence>
<keyword evidence="10" id="KW-1185">Reference proteome</keyword>
<dbReference type="AlphaFoldDB" id="A0A918WIQ4"/>
<accession>A0A918WIQ4</accession>
<name>A0A918WIQ4_9RHOB</name>
<dbReference type="PANTHER" id="PTHR34582:SF6">
    <property type="entry name" value="UPF0702 TRANSMEMBRANE PROTEIN YCAP"/>
    <property type="match status" value="1"/>
</dbReference>
<dbReference type="Pfam" id="PF04239">
    <property type="entry name" value="DUF421"/>
    <property type="match status" value="1"/>
</dbReference>
<protein>
    <submittedName>
        <fullName evidence="9">DUF421 domain-containing protein</fullName>
    </submittedName>
</protein>
<evidence type="ECO:0000259" key="8">
    <source>
        <dbReference type="Pfam" id="PF04239"/>
    </source>
</evidence>
<dbReference type="RefSeq" id="WP_189411306.1">
    <property type="nucleotide sequence ID" value="NZ_BMYJ01000005.1"/>
</dbReference>
<keyword evidence="6 7" id="KW-0472">Membrane</keyword>
<sequence length="231" mass="25395">MQDITAFDWPRLLWGTAPPLFLLEIAFRVLVIWLWTAALLRWIGGRSIAQLSIVEFLLVIALGSAVGDALFYPEVPLLHAMVVILLIVLLDKAVDLALRRWPKAKAVIDGLPVEVLRDGRILCDGLRARRLSTLELMELLRLKGIDNLGSLRRAYLEPSGDISIFRADPPRPGLCIMPPVERDPAKSGSGPVARRDEPSCCRNCGQLGMADQDQCGECGGQGWVKAVLPQA</sequence>
<evidence type="ECO:0000256" key="3">
    <source>
        <dbReference type="ARBA" id="ARBA00022475"/>
    </source>
</evidence>
<keyword evidence="4 7" id="KW-0812">Transmembrane</keyword>
<evidence type="ECO:0000256" key="6">
    <source>
        <dbReference type="ARBA" id="ARBA00023136"/>
    </source>
</evidence>
<feature type="transmembrane region" description="Helical" evidence="7">
    <location>
        <begin position="52"/>
        <end position="72"/>
    </location>
</feature>
<evidence type="ECO:0000313" key="10">
    <source>
        <dbReference type="Proteomes" id="UP000638981"/>
    </source>
</evidence>
<keyword evidence="5 7" id="KW-1133">Transmembrane helix</keyword>
<dbReference type="EMBL" id="BMYJ01000005">
    <property type="protein sequence ID" value="GHC55316.1"/>
    <property type="molecule type" value="Genomic_DNA"/>
</dbReference>
<feature type="transmembrane region" description="Helical" evidence="7">
    <location>
        <begin position="20"/>
        <end position="40"/>
    </location>
</feature>
<organism evidence="9 10">
    <name type="scientific">Neogemmobacter tilapiae</name>
    <dbReference type="NCBI Taxonomy" id="875041"/>
    <lineage>
        <taxon>Bacteria</taxon>
        <taxon>Pseudomonadati</taxon>
        <taxon>Pseudomonadota</taxon>
        <taxon>Alphaproteobacteria</taxon>
        <taxon>Rhodobacterales</taxon>
        <taxon>Paracoccaceae</taxon>
        <taxon>Neogemmobacter</taxon>
    </lineage>
</organism>
<reference evidence="9" key="1">
    <citation type="journal article" date="2014" name="Int. J. Syst. Evol. Microbiol.">
        <title>Complete genome sequence of Corynebacterium casei LMG S-19264T (=DSM 44701T), isolated from a smear-ripened cheese.</title>
        <authorList>
            <consortium name="US DOE Joint Genome Institute (JGI-PGF)"/>
            <person name="Walter F."/>
            <person name="Albersmeier A."/>
            <person name="Kalinowski J."/>
            <person name="Ruckert C."/>
        </authorList>
    </citation>
    <scope>NUCLEOTIDE SEQUENCE</scope>
    <source>
        <strain evidence="9">KCTC 23310</strain>
    </source>
</reference>
<feature type="transmembrane region" description="Helical" evidence="7">
    <location>
        <begin position="78"/>
        <end position="98"/>
    </location>
</feature>
<dbReference type="Proteomes" id="UP000638981">
    <property type="component" value="Unassembled WGS sequence"/>
</dbReference>
<comment type="caution">
    <text evidence="9">The sequence shown here is derived from an EMBL/GenBank/DDBJ whole genome shotgun (WGS) entry which is preliminary data.</text>
</comment>
<keyword evidence="3" id="KW-1003">Cell membrane</keyword>
<comment type="subcellular location">
    <subcellularLocation>
        <location evidence="1">Cell membrane</location>
        <topology evidence="1">Multi-pass membrane protein</topology>
    </subcellularLocation>
</comment>
<evidence type="ECO:0000313" key="9">
    <source>
        <dbReference type="EMBL" id="GHC55316.1"/>
    </source>
</evidence>
<evidence type="ECO:0000256" key="4">
    <source>
        <dbReference type="ARBA" id="ARBA00022692"/>
    </source>
</evidence>